<evidence type="ECO:0000256" key="5">
    <source>
        <dbReference type="ARBA" id="ARBA00023204"/>
    </source>
</evidence>
<dbReference type="AlphaFoldDB" id="A0A9J6QXT5"/>
<dbReference type="Gene3D" id="1.10.10.10">
    <property type="entry name" value="Winged helix-like DNA-binding domain superfamily/Winged helix DNA-binding domain"/>
    <property type="match status" value="1"/>
</dbReference>
<dbReference type="SUPFAM" id="SSF46767">
    <property type="entry name" value="Methylated DNA-protein cysteine methyltransferase, C-terminal domain"/>
    <property type="match status" value="1"/>
</dbReference>
<comment type="catalytic activity">
    <reaction evidence="1">
        <text>a 4-O-methyl-thymidine in DNA + L-cysteinyl-[protein] = a thymidine in DNA + S-methyl-L-cysteinyl-[protein]</text>
        <dbReference type="Rhea" id="RHEA:53428"/>
        <dbReference type="Rhea" id="RHEA-COMP:10131"/>
        <dbReference type="Rhea" id="RHEA-COMP:10132"/>
        <dbReference type="Rhea" id="RHEA-COMP:13555"/>
        <dbReference type="Rhea" id="RHEA-COMP:13556"/>
        <dbReference type="ChEBI" id="CHEBI:29950"/>
        <dbReference type="ChEBI" id="CHEBI:82612"/>
        <dbReference type="ChEBI" id="CHEBI:137386"/>
        <dbReference type="ChEBI" id="CHEBI:137387"/>
        <dbReference type="EC" id="2.1.1.63"/>
    </reaction>
</comment>
<comment type="caution">
    <text evidence="8">The sequence shown here is derived from an EMBL/GenBank/DDBJ whole genome shotgun (WGS) entry which is preliminary data.</text>
</comment>
<comment type="catalytic activity">
    <reaction evidence="6">
        <text>a 6-O-methyl-2'-deoxyguanosine in DNA + L-cysteinyl-[protein] = S-methyl-L-cysteinyl-[protein] + a 2'-deoxyguanosine in DNA</text>
        <dbReference type="Rhea" id="RHEA:24000"/>
        <dbReference type="Rhea" id="RHEA-COMP:10131"/>
        <dbReference type="Rhea" id="RHEA-COMP:10132"/>
        <dbReference type="Rhea" id="RHEA-COMP:11367"/>
        <dbReference type="Rhea" id="RHEA-COMP:11368"/>
        <dbReference type="ChEBI" id="CHEBI:29950"/>
        <dbReference type="ChEBI" id="CHEBI:82612"/>
        <dbReference type="ChEBI" id="CHEBI:85445"/>
        <dbReference type="ChEBI" id="CHEBI:85448"/>
        <dbReference type="EC" id="2.1.1.63"/>
    </reaction>
</comment>
<organism evidence="8 9">
    <name type="scientific">Hominibacterium faecale</name>
    <dbReference type="NCBI Taxonomy" id="2839743"/>
    <lineage>
        <taxon>Bacteria</taxon>
        <taxon>Bacillati</taxon>
        <taxon>Bacillota</taxon>
        <taxon>Clostridia</taxon>
        <taxon>Peptostreptococcales</taxon>
        <taxon>Anaerovoracaceae</taxon>
        <taxon>Hominibacterium</taxon>
    </lineage>
</organism>
<dbReference type="GO" id="GO:0006281">
    <property type="term" value="P:DNA repair"/>
    <property type="evidence" value="ECO:0007669"/>
    <property type="project" value="UniProtKB-KW"/>
</dbReference>
<sequence>MENMFEQVYKIVAEIPTGKVTTYGRIAKMLGNPRLSRAVGYALSVSPSNLPCHRVVDRNGKLADAFFHDGINEQQLLLEEEGVPFTEQGLVDLEACIWDSSRLV</sequence>
<gene>
    <name evidence="8" type="ORF">OBO34_18330</name>
</gene>
<evidence type="ECO:0000256" key="2">
    <source>
        <dbReference type="ARBA" id="ARBA00022603"/>
    </source>
</evidence>
<evidence type="ECO:0000313" key="8">
    <source>
        <dbReference type="EMBL" id="MCU7380290.1"/>
    </source>
</evidence>
<evidence type="ECO:0000256" key="4">
    <source>
        <dbReference type="ARBA" id="ARBA00022763"/>
    </source>
</evidence>
<dbReference type="EMBL" id="JAOSHN010000009">
    <property type="protein sequence ID" value="MCU7380290.1"/>
    <property type="molecule type" value="Genomic_DNA"/>
</dbReference>
<proteinExistence type="predicted"/>
<dbReference type="PROSITE" id="PS00374">
    <property type="entry name" value="MGMT"/>
    <property type="match status" value="1"/>
</dbReference>
<keyword evidence="4" id="KW-0227">DNA damage</keyword>
<evidence type="ECO:0000256" key="3">
    <source>
        <dbReference type="ARBA" id="ARBA00022679"/>
    </source>
</evidence>
<evidence type="ECO:0000313" key="9">
    <source>
        <dbReference type="Proteomes" id="UP001065549"/>
    </source>
</evidence>
<dbReference type="InterPro" id="IPR001497">
    <property type="entry name" value="MethylDNA_cys_MeTrfase_AS"/>
</dbReference>
<keyword evidence="9" id="KW-1185">Reference proteome</keyword>
<feature type="domain" description="Methylated-DNA-[protein]-cysteine S-methyltransferase DNA binding" evidence="7">
    <location>
        <begin position="4"/>
        <end position="83"/>
    </location>
</feature>
<dbReference type="CDD" id="cd06445">
    <property type="entry name" value="ATase"/>
    <property type="match status" value="1"/>
</dbReference>
<keyword evidence="5" id="KW-0234">DNA repair</keyword>
<dbReference type="Pfam" id="PF01035">
    <property type="entry name" value="DNA_binding_1"/>
    <property type="match status" value="1"/>
</dbReference>
<keyword evidence="2" id="KW-0489">Methyltransferase</keyword>
<dbReference type="GO" id="GO:0003908">
    <property type="term" value="F:methylated-DNA-[protein]-cysteine S-methyltransferase activity"/>
    <property type="evidence" value="ECO:0007669"/>
    <property type="project" value="UniProtKB-EC"/>
</dbReference>
<evidence type="ECO:0000256" key="1">
    <source>
        <dbReference type="ARBA" id="ARBA00001286"/>
    </source>
</evidence>
<evidence type="ECO:0000259" key="7">
    <source>
        <dbReference type="Pfam" id="PF01035"/>
    </source>
</evidence>
<reference evidence="8" key="1">
    <citation type="submission" date="2022-09" db="EMBL/GenBank/DDBJ databases">
        <title>Culturomic study of gut microbiota in children with autism spectrum disorder.</title>
        <authorList>
            <person name="Efimov B.A."/>
            <person name="Chaplin A.V."/>
            <person name="Sokolova S.R."/>
            <person name="Pikina A.P."/>
            <person name="Korzhanova M."/>
            <person name="Belova V."/>
            <person name="Korostin D."/>
        </authorList>
    </citation>
    <scope>NUCLEOTIDE SEQUENCE</scope>
    <source>
        <strain evidence="8">ASD5510</strain>
    </source>
</reference>
<name>A0A9J6QXT5_9FIRM</name>
<dbReference type="InterPro" id="IPR014048">
    <property type="entry name" value="MethylDNA_cys_MeTrfase_DNA-bd"/>
</dbReference>
<dbReference type="RefSeq" id="WP_253021030.1">
    <property type="nucleotide sequence ID" value="NZ_JAJAGH010000001.1"/>
</dbReference>
<protein>
    <submittedName>
        <fullName evidence="8">MGMT family protein</fullName>
    </submittedName>
</protein>
<dbReference type="InterPro" id="IPR036388">
    <property type="entry name" value="WH-like_DNA-bd_sf"/>
</dbReference>
<dbReference type="InterPro" id="IPR036217">
    <property type="entry name" value="MethylDNA_cys_MeTrfase_DNAb"/>
</dbReference>
<dbReference type="InterPro" id="IPR052520">
    <property type="entry name" value="ATL_DNA_repair"/>
</dbReference>
<keyword evidence="3" id="KW-0808">Transferase</keyword>
<dbReference type="PANTHER" id="PTHR42942:SF1">
    <property type="entry name" value="ALKYLTRANSFERASE-LIKE PROTEIN 1"/>
    <property type="match status" value="1"/>
</dbReference>
<dbReference type="GO" id="GO:0032259">
    <property type="term" value="P:methylation"/>
    <property type="evidence" value="ECO:0007669"/>
    <property type="project" value="UniProtKB-KW"/>
</dbReference>
<dbReference type="Proteomes" id="UP001065549">
    <property type="component" value="Unassembled WGS sequence"/>
</dbReference>
<dbReference type="NCBIfam" id="TIGR00589">
    <property type="entry name" value="ogt"/>
    <property type="match status" value="1"/>
</dbReference>
<evidence type="ECO:0000256" key="6">
    <source>
        <dbReference type="ARBA" id="ARBA00049348"/>
    </source>
</evidence>
<accession>A0A9J6QXT5</accession>
<dbReference type="PANTHER" id="PTHR42942">
    <property type="entry name" value="6-O-METHYLGUANINE DNA METHYLTRANSFERASE"/>
    <property type="match status" value="1"/>
</dbReference>